<dbReference type="Proteomes" id="UP001057991">
    <property type="component" value="Chromosome"/>
</dbReference>
<comment type="similarity">
    <text evidence="1 5">Belongs to the FlgD family.</text>
</comment>
<dbReference type="InterPro" id="IPR025965">
    <property type="entry name" value="FlgD/Vpr_Ig-like"/>
</dbReference>
<feature type="domain" description="FlgD/Vpr Ig-like" evidence="7">
    <location>
        <begin position="114"/>
        <end position="182"/>
    </location>
</feature>
<keyword evidence="8" id="KW-0282">Flagellum</keyword>
<keyword evidence="8" id="KW-0969">Cilium</keyword>
<accession>A0A9Q9LZC4</accession>
<dbReference type="Gene3D" id="2.60.40.4070">
    <property type="match status" value="1"/>
</dbReference>
<evidence type="ECO:0000313" key="9">
    <source>
        <dbReference type="Proteomes" id="UP001057991"/>
    </source>
</evidence>
<organism evidence="8 9">
    <name type="scientific">Aliiroseovarius crassostreae</name>
    <dbReference type="NCBI Taxonomy" id="154981"/>
    <lineage>
        <taxon>Bacteria</taxon>
        <taxon>Pseudomonadati</taxon>
        <taxon>Pseudomonadota</taxon>
        <taxon>Alphaproteobacteria</taxon>
        <taxon>Rhodobacterales</taxon>
        <taxon>Paracoccaceae</taxon>
        <taxon>Aliiroseovarius</taxon>
    </lineage>
</organism>
<evidence type="ECO:0000256" key="3">
    <source>
        <dbReference type="ARBA" id="ARBA00022795"/>
    </source>
</evidence>
<proteinExistence type="inferred from homology"/>
<feature type="compositionally biased region" description="Low complexity" evidence="6">
    <location>
        <begin position="8"/>
        <end position="17"/>
    </location>
</feature>
<evidence type="ECO:0000256" key="2">
    <source>
        <dbReference type="ARBA" id="ARBA00016013"/>
    </source>
</evidence>
<dbReference type="GO" id="GO:0044781">
    <property type="term" value="P:bacterial-type flagellum organization"/>
    <property type="evidence" value="ECO:0007669"/>
    <property type="project" value="UniProtKB-UniRule"/>
</dbReference>
<comment type="function">
    <text evidence="4 5">Required for flagellar hook formation. May act as a scaffolding protein.</text>
</comment>
<evidence type="ECO:0000256" key="5">
    <source>
        <dbReference type="RuleBase" id="RU362076"/>
    </source>
</evidence>
<evidence type="ECO:0000256" key="6">
    <source>
        <dbReference type="SAM" id="MobiDB-lite"/>
    </source>
</evidence>
<name>A0A9Q9LZC4_9RHOB</name>
<dbReference type="NCBIfam" id="NF009453">
    <property type="entry name" value="PRK12813.1"/>
    <property type="match status" value="1"/>
</dbReference>
<dbReference type="InterPro" id="IPR005648">
    <property type="entry name" value="FlgD"/>
</dbReference>
<gene>
    <name evidence="8" type="primary">flgD</name>
    <name evidence="8" type="ORF">K3X48_14930</name>
</gene>
<evidence type="ECO:0000256" key="1">
    <source>
        <dbReference type="ARBA" id="ARBA00010577"/>
    </source>
</evidence>
<dbReference type="RefSeq" id="WP_259806052.1">
    <property type="nucleotide sequence ID" value="NZ_CP080776.1"/>
</dbReference>
<keyword evidence="3 5" id="KW-1005">Bacterial flagellum biogenesis</keyword>
<evidence type="ECO:0000313" key="8">
    <source>
        <dbReference type="EMBL" id="UWP95434.1"/>
    </source>
</evidence>
<feature type="region of interest" description="Disordered" evidence="6">
    <location>
        <begin position="1"/>
        <end position="23"/>
    </location>
</feature>
<dbReference type="Pfam" id="PF03963">
    <property type="entry name" value="FlgD"/>
    <property type="match status" value="1"/>
</dbReference>
<dbReference type="EMBL" id="CP080776">
    <property type="protein sequence ID" value="UWP95434.1"/>
    <property type="molecule type" value="Genomic_DNA"/>
</dbReference>
<evidence type="ECO:0000256" key="4">
    <source>
        <dbReference type="ARBA" id="ARBA00024746"/>
    </source>
</evidence>
<reference evidence="8" key="1">
    <citation type="submission" date="2021-08" db="EMBL/GenBank/DDBJ databases">
        <authorList>
            <person name="Nwanade C."/>
            <person name="Wang M."/>
            <person name="Masoudi A."/>
            <person name="Yu Z."/>
            <person name="Liu J."/>
        </authorList>
    </citation>
    <scope>NUCLEOTIDE SEQUENCE</scope>
    <source>
        <strain evidence="8">S056</strain>
    </source>
</reference>
<protein>
    <recommendedName>
        <fullName evidence="2 5">Basal-body rod modification protein FlgD</fullName>
    </recommendedName>
</protein>
<evidence type="ECO:0000259" key="7">
    <source>
        <dbReference type="Pfam" id="PF13860"/>
    </source>
</evidence>
<dbReference type="Pfam" id="PF13860">
    <property type="entry name" value="FlgD_ig"/>
    <property type="match status" value="1"/>
</dbReference>
<keyword evidence="8" id="KW-0966">Cell projection</keyword>
<sequence>MVTTATNPTLPSSLTAPPASPSEVKADENASAALSSDFETFLTMMTVQMENQDPLNPMDSTEFAMQLATFSGVEQQVRGNSLLEGMTARLDLMGMTDVAGWVGMEARVSAPASFDGTPVTLSPKPPSTADQTYLIVKDAEGSVVQKTDIPVSSDQIEWAGVDTSGQPFANGTYSFELESWSEGKLIDATPVEVYARVVETRQEDGELKLVLESGDKVSADKVTALREASDS</sequence>
<dbReference type="AlphaFoldDB" id="A0A9Q9LZC4"/>